<dbReference type="EMBL" id="CAUYUJ010016110">
    <property type="protein sequence ID" value="CAK0861948.1"/>
    <property type="molecule type" value="Genomic_DNA"/>
</dbReference>
<name>A0ABN9URR4_9DINO</name>
<evidence type="ECO:0000256" key="1">
    <source>
        <dbReference type="SAM" id="MobiDB-lite"/>
    </source>
</evidence>
<reference evidence="2" key="1">
    <citation type="submission" date="2023-10" db="EMBL/GenBank/DDBJ databases">
        <authorList>
            <person name="Chen Y."/>
            <person name="Shah S."/>
            <person name="Dougan E. K."/>
            <person name="Thang M."/>
            <person name="Chan C."/>
        </authorList>
    </citation>
    <scope>NUCLEOTIDE SEQUENCE [LARGE SCALE GENOMIC DNA]</scope>
</reference>
<gene>
    <name evidence="2" type="ORF">PCOR1329_LOCUS50483</name>
</gene>
<accession>A0ABN9URR4</accession>
<proteinExistence type="predicted"/>
<evidence type="ECO:0000313" key="2">
    <source>
        <dbReference type="EMBL" id="CAK0861948.1"/>
    </source>
</evidence>
<feature type="region of interest" description="Disordered" evidence="1">
    <location>
        <begin position="148"/>
        <end position="185"/>
    </location>
</feature>
<evidence type="ECO:0000313" key="3">
    <source>
        <dbReference type="Proteomes" id="UP001189429"/>
    </source>
</evidence>
<protein>
    <submittedName>
        <fullName evidence="2">Uncharacterized protein</fullName>
    </submittedName>
</protein>
<comment type="caution">
    <text evidence="2">The sequence shown here is derived from an EMBL/GenBank/DDBJ whole genome shotgun (WGS) entry which is preliminary data.</text>
</comment>
<keyword evidence="3" id="KW-1185">Reference proteome</keyword>
<organism evidence="2 3">
    <name type="scientific">Prorocentrum cordatum</name>
    <dbReference type="NCBI Taxonomy" id="2364126"/>
    <lineage>
        <taxon>Eukaryota</taxon>
        <taxon>Sar</taxon>
        <taxon>Alveolata</taxon>
        <taxon>Dinophyceae</taxon>
        <taxon>Prorocentrales</taxon>
        <taxon>Prorocentraceae</taxon>
        <taxon>Prorocentrum</taxon>
    </lineage>
</organism>
<sequence length="185" mass="20868">MPLLQGDGGNHCYSNEKFHDAMVDFYQQYPGARNVVRVFKGLVKAYNISDIHGYQIEAMVNRVGKSKDNWTMRKDDESGRDLMEYMLIVLRAYPIHETRWSFVGFWLKSAKKLCIRKDNSPERKVDAALIKLQLVADELLAPQLTQAAGTGSPKLEDASSSKGLTSSFRESIQTFTPSEGLNFPS</sequence>
<dbReference type="Proteomes" id="UP001189429">
    <property type="component" value="Unassembled WGS sequence"/>
</dbReference>
<feature type="compositionally biased region" description="Polar residues" evidence="1">
    <location>
        <begin position="160"/>
        <end position="185"/>
    </location>
</feature>